<dbReference type="Proteomes" id="UP000053577">
    <property type="component" value="Unassembled WGS sequence"/>
</dbReference>
<name>A0A0V8M436_9CHLR</name>
<dbReference type="AlphaFoldDB" id="A0A0V8M436"/>
<sequence>MTRIPGCKNTVQNLKARRAGTMPVVREEPKIFGIFHRIFSLKTAWFTGFSQPKNIFEKIYS</sequence>
<proteinExistence type="predicted"/>
<dbReference type="EMBL" id="JGYD01000011">
    <property type="protein sequence ID" value="KSV18480.1"/>
    <property type="molecule type" value="Genomic_DNA"/>
</dbReference>
<dbReference type="PATRIC" id="fig|61435.5.peg.566"/>
<accession>A0A0V8M436</accession>
<reference evidence="1 2" key="1">
    <citation type="journal article" date="2015" name="Sci. Rep.">
        <title>A comparative genomics and reductive dehalogenase gene transcription study of two chloroethene-respiring bacteria, Dehalococcoides mccartyi strains MB and 11a.</title>
        <authorList>
            <person name="Low A."/>
            <person name="Shen Z."/>
            <person name="Cheng D."/>
            <person name="Rogers M.J."/>
            <person name="Lee P.K."/>
            <person name="He J."/>
        </authorList>
    </citation>
    <scope>NUCLEOTIDE SEQUENCE [LARGE SCALE GENOMIC DNA]</scope>
    <source>
        <strain evidence="1 2">MB</strain>
    </source>
</reference>
<evidence type="ECO:0000313" key="2">
    <source>
        <dbReference type="Proteomes" id="UP000053577"/>
    </source>
</evidence>
<organism evidence="1 2">
    <name type="scientific">Dehalococcoides mccartyi</name>
    <dbReference type="NCBI Taxonomy" id="61435"/>
    <lineage>
        <taxon>Bacteria</taxon>
        <taxon>Bacillati</taxon>
        <taxon>Chloroflexota</taxon>
        <taxon>Dehalococcoidia</taxon>
        <taxon>Dehalococcoidales</taxon>
        <taxon>Dehalococcoidaceae</taxon>
        <taxon>Dehalococcoides</taxon>
    </lineage>
</organism>
<gene>
    <name evidence="1" type="ORF">DA01_02815</name>
</gene>
<protein>
    <submittedName>
        <fullName evidence="1">Uncharacterized protein</fullName>
    </submittedName>
</protein>
<comment type="caution">
    <text evidence="1">The sequence shown here is derived from an EMBL/GenBank/DDBJ whole genome shotgun (WGS) entry which is preliminary data.</text>
</comment>
<evidence type="ECO:0000313" key="1">
    <source>
        <dbReference type="EMBL" id="KSV18480.1"/>
    </source>
</evidence>